<dbReference type="ExpressionAtlas" id="A0A0Q3RLD1">
    <property type="expression patterns" value="baseline"/>
</dbReference>
<protein>
    <submittedName>
        <fullName evidence="2">Uncharacterized protein</fullName>
    </submittedName>
</protein>
<dbReference type="Gramene" id="KQL07660">
    <property type="protein sequence ID" value="KQL07660"/>
    <property type="gene ID" value="SETIT_0044272mg"/>
</dbReference>
<sequence length="183" mass="19484">VEWINASFLAAVMYRSPFYMPAAPQAPAANALYYHPQHQHQVPASVMYPRMEVAQDKMIPAAAQHNHHHHRHHPAAGAMYHAAAAGNNASTTPMHVLHFPPAAAVDAGPSRETLQLFPLQPTFLLPADKGRAAGGGASMAPAPSTASASFSGESESLEESPDSYSEALAVPFYDFFGLQSGGR</sequence>
<evidence type="ECO:0000256" key="1">
    <source>
        <dbReference type="SAM" id="MobiDB-lite"/>
    </source>
</evidence>
<feature type="region of interest" description="Disordered" evidence="1">
    <location>
        <begin position="128"/>
        <end position="163"/>
    </location>
</feature>
<dbReference type="EMBL" id="AGNK02003363">
    <property type="status" value="NOT_ANNOTATED_CDS"/>
    <property type="molecule type" value="Genomic_DNA"/>
</dbReference>
<organism evidence="2 3">
    <name type="scientific">Setaria italica</name>
    <name type="common">Foxtail millet</name>
    <name type="synonym">Panicum italicum</name>
    <dbReference type="NCBI Taxonomy" id="4555"/>
    <lineage>
        <taxon>Eukaryota</taxon>
        <taxon>Viridiplantae</taxon>
        <taxon>Streptophyta</taxon>
        <taxon>Embryophyta</taxon>
        <taxon>Tracheophyta</taxon>
        <taxon>Spermatophyta</taxon>
        <taxon>Magnoliopsida</taxon>
        <taxon>Liliopsida</taxon>
        <taxon>Poales</taxon>
        <taxon>Poaceae</taxon>
        <taxon>PACMAD clade</taxon>
        <taxon>Panicoideae</taxon>
        <taxon>Panicodae</taxon>
        <taxon>Paniceae</taxon>
        <taxon>Cenchrinae</taxon>
        <taxon>Setaria</taxon>
    </lineage>
</organism>
<evidence type="ECO:0000313" key="3">
    <source>
        <dbReference type="Proteomes" id="UP000004995"/>
    </source>
</evidence>
<keyword evidence="3" id="KW-1185">Reference proteome</keyword>
<dbReference type="EnsemblPlants" id="KQL07660">
    <property type="protein sequence ID" value="KQL07660"/>
    <property type="gene ID" value="SETIT_0044272mg"/>
</dbReference>
<evidence type="ECO:0000313" key="2">
    <source>
        <dbReference type="EnsemblPlants" id="KQL07660"/>
    </source>
</evidence>
<proteinExistence type="predicted"/>
<dbReference type="eggNOG" id="ENOG502RZ2B">
    <property type="taxonomic scope" value="Eukaryota"/>
</dbReference>
<accession>A0A0Q3RLD1</accession>
<reference evidence="2" key="2">
    <citation type="submission" date="2018-08" db="UniProtKB">
        <authorList>
            <consortium name="EnsemblPlants"/>
        </authorList>
    </citation>
    <scope>IDENTIFICATION</scope>
    <source>
        <strain evidence="2">Yugu1</strain>
    </source>
</reference>
<name>A0A0Q3RLD1_SETIT</name>
<dbReference type="Proteomes" id="UP000004995">
    <property type="component" value="Unassembled WGS sequence"/>
</dbReference>
<dbReference type="STRING" id="4555.A0A0Q3RLD1"/>
<dbReference type="InParanoid" id="A0A0Q3RLD1"/>
<reference evidence="3" key="1">
    <citation type="journal article" date="2012" name="Nat. Biotechnol.">
        <title>Reference genome sequence of the model plant Setaria.</title>
        <authorList>
            <person name="Bennetzen J.L."/>
            <person name="Schmutz J."/>
            <person name="Wang H."/>
            <person name="Percifield R."/>
            <person name="Hawkins J."/>
            <person name="Pontaroli A.C."/>
            <person name="Estep M."/>
            <person name="Feng L."/>
            <person name="Vaughn J.N."/>
            <person name="Grimwood J."/>
            <person name="Jenkins J."/>
            <person name="Barry K."/>
            <person name="Lindquist E."/>
            <person name="Hellsten U."/>
            <person name="Deshpande S."/>
            <person name="Wang X."/>
            <person name="Wu X."/>
            <person name="Mitros T."/>
            <person name="Triplett J."/>
            <person name="Yang X."/>
            <person name="Ye C.Y."/>
            <person name="Mauro-Herrera M."/>
            <person name="Wang L."/>
            <person name="Li P."/>
            <person name="Sharma M."/>
            <person name="Sharma R."/>
            <person name="Ronald P.C."/>
            <person name="Panaud O."/>
            <person name="Kellogg E.A."/>
            <person name="Brutnell T.P."/>
            <person name="Doust A.N."/>
            <person name="Tuskan G.A."/>
            <person name="Rokhsar D."/>
            <person name="Devos K.M."/>
        </authorList>
    </citation>
    <scope>NUCLEOTIDE SEQUENCE [LARGE SCALE GENOMIC DNA]</scope>
    <source>
        <strain evidence="3">cv. Yugu1</strain>
    </source>
</reference>
<feature type="compositionally biased region" description="Low complexity" evidence="1">
    <location>
        <begin position="138"/>
        <end position="154"/>
    </location>
</feature>
<dbReference type="AlphaFoldDB" id="A0A0Q3RLD1"/>